<dbReference type="EMBL" id="VRYY01000715">
    <property type="protein sequence ID" value="MBG3878763.1"/>
    <property type="molecule type" value="Genomic_DNA"/>
</dbReference>
<proteinExistence type="predicted"/>
<dbReference type="Proteomes" id="UP001194469">
    <property type="component" value="Unassembled WGS sequence"/>
</dbReference>
<feature type="non-terminal residue" evidence="1">
    <location>
        <position position="41"/>
    </location>
</feature>
<evidence type="ECO:0000313" key="2">
    <source>
        <dbReference type="Proteomes" id="UP001194469"/>
    </source>
</evidence>
<keyword evidence="2" id="KW-1185">Reference proteome</keyword>
<protein>
    <submittedName>
        <fullName evidence="1">Heme-binding protein</fullName>
    </submittedName>
</protein>
<sequence length="41" mass="4048">MAHETRTILNTRCIGGLLLAALLAVACGMAVAAPAQAAPAD</sequence>
<accession>A0ABS0J8K0</accession>
<name>A0ABS0J8K0_9BACT</name>
<reference evidence="1 2" key="1">
    <citation type="submission" date="2019-08" db="EMBL/GenBank/DDBJ databases">
        <authorList>
            <person name="Luo N."/>
        </authorList>
    </citation>
    <scope>NUCLEOTIDE SEQUENCE [LARGE SCALE GENOMIC DNA]</scope>
    <source>
        <strain evidence="1 2">NCIMB 9442</strain>
    </source>
</reference>
<evidence type="ECO:0000313" key="1">
    <source>
        <dbReference type="EMBL" id="MBG3878763.1"/>
    </source>
</evidence>
<comment type="caution">
    <text evidence="1">The sequence shown here is derived from an EMBL/GenBank/DDBJ whole genome shotgun (WGS) entry which is preliminary data.</text>
</comment>
<gene>
    <name evidence="1" type="ORF">FVW20_17580</name>
</gene>
<dbReference type="PROSITE" id="PS51257">
    <property type="entry name" value="PROKAR_LIPOPROTEIN"/>
    <property type="match status" value="1"/>
</dbReference>
<organism evidence="1 2">
    <name type="scientific">Nitratidesulfovibrio oxamicus</name>
    <dbReference type="NCBI Taxonomy" id="32016"/>
    <lineage>
        <taxon>Bacteria</taxon>
        <taxon>Pseudomonadati</taxon>
        <taxon>Thermodesulfobacteriota</taxon>
        <taxon>Desulfovibrionia</taxon>
        <taxon>Desulfovibrionales</taxon>
        <taxon>Desulfovibrionaceae</taxon>
        <taxon>Nitratidesulfovibrio</taxon>
    </lineage>
</organism>